<dbReference type="Gene3D" id="3.10.450.50">
    <property type="match status" value="1"/>
</dbReference>
<gene>
    <name evidence="2" type="ORF">A6F68_00008</name>
</gene>
<dbReference type="EMBL" id="CP016591">
    <property type="protein sequence ID" value="ANY18544.1"/>
    <property type="molecule type" value="Genomic_DNA"/>
</dbReference>
<dbReference type="OrthoDB" id="8772861at2"/>
<organism evidence="2 3">
    <name type="scientific">Tsuneonella dongtanensis</name>
    <dbReference type="NCBI Taxonomy" id="692370"/>
    <lineage>
        <taxon>Bacteria</taxon>
        <taxon>Pseudomonadati</taxon>
        <taxon>Pseudomonadota</taxon>
        <taxon>Alphaproteobacteria</taxon>
        <taxon>Sphingomonadales</taxon>
        <taxon>Erythrobacteraceae</taxon>
        <taxon>Tsuneonella</taxon>
    </lineage>
</organism>
<dbReference type="RefSeq" id="WP_157096578.1">
    <property type="nucleotide sequence ID" value="NZ_CP016591.1"/>
</dbReference>
<name>A0A1B2A8Y7_9SPHN</name>
<keyword evidence="3" id="KW-1185">Reference proteome</keyword>
<feature type="domain" description="SnoaL-like" evidence="1">
    <location>
        <begin position="18"/>
        <end position="120"/>
    </location>
</feature>
<reference evidence="2 3" key="1">
    <citation type="submission" date="2016-07" db="EMBL/GenBank/DDBJ databases">
        <title>Complete genome sequence of Altererythrobacter dongtanensis KCTC 22672, a type strain with esterase isolated from tidal flat.</title>
        <authorList>
            <person name="Cheng H."/>
            <person name="Wu Y.-H."/>
            <person name="Zhou P."/>
            <person name="Huo Y.-Y."/>
            <person name="Wang C.-S."/>
            <person name="Xu X.-W."/>
        </authorList>
    </citation>
    <scope>NUCLEOTIDE SEQUENCE [LARGE SCALE GENOMIC DNA]</scope>
    <source>
        <strain evidence="2 3">KCTC 22672</strain>
    </source>
</reference>
<evidence type="ECO:0000313" key="2">
    <source>
        <dbReference type="EMBL" id="ANY18544.1"/>
    </source>
</evidence>
<evidence type="ECO:0000259" key="1">
    <source>
        <dbReference type="Pfam" id="PF12680"/>
    </source>
</evidence>
<dbReference type="InterPro" id="IPR037401">
    <property type="entry name" value="SnoaL-like"/>
</dbReference>
<dbReference type="InterPro" id="IPR032710">
    <property type="entry name" value="NTF2-like_dom_sf"/>
</dbReference>
<proteinExistence type="predicted"/>
<sequence>MSAQESILDQAKAWMAAYGDDLAAGDRDAIVARYHPEGAWFGMNAAKAFRSLPDIRARYASVWQPPTEFRWIGLAYEVAGPDAVVATGQFHWGIEGGSRTYSYTGLLLRLDGTFRIRIEEESFVLN</sequence>
<dbReference type="Pfam" id="PF12680">
    <property type="entry name" value="SnoaL_2"/>
    <property type="match status" value="1"/>
</dbReference>
<accession>A0A1B2A8Y7</accession>
<dbReference type="STRING" id="692370.A6F68_00008"/>
<dbReference type="SUPFAM" id="SSF54427">
    <property type="entry name" value="NTF2-like"/>
    <property type="match status" value="1"/>
</dbReference>
<dbReference type="KEGG" id="ado:A6F68_00008"/>
<dbReference type="Proteomes" id="UP000092932">
    <property type="component" value="Chromosome"/>
</dbReference>
<evidence type="ECO:0000313" key="3">
    <source>
        <dbReference type="Proteomes" id="UP000092932"/>
    </source>
</evidence>
<dbReference type="AlphaFoldDB" id="A0A1B2A8Y7"/>
<protein>
    <recommendedName>
        <fullName evidence="1">SnoaL-like domain-containing protein</fullName>
    </recommendedName>
</protein>